<evidence type="ECO:0000313" key="4">
    <source>
        <dbReference type="Proteomes" id="UP001215231"/>
    </source>
</evidence>
<keyword evidence="4" id="KW-1185">Reference proteome</keyword>
<organism evidence="3 4">
    <name type="scientific">Thalassomonas haliotis</name>
    <dbReference type="NCBI Taxonomy" id="485448"/>
    <lineage>
        <taxon>Bacteria</taxon>
        <taxon>Pseudomonadati</taxon>
        <taxon>Pseudomonadota</taxon>
        <taxon>Gammaproteobacteria</taxon>
        <taxon>Alteromonadales</taxon>
        <taxon>Colwelliaceae</taxon>
        <taxon>Thalassomonas</taxon>
    </lineage>
</organism>
<accession>A0ABY7VJ62</accession>
<dbReference type="Proteomes" id="UP001215231">
    <property type="component" value="Chromosome"/>
</dbReference>
<feature type="chain" id="PRO_5045505088" description="Cytochrome c-type biogenesis protein H Ig-like domain-containing protein" evidence="1">
    <location>
        <begin position="23"/>
        <end position="153"/>
    </location>
</feature>
<keyword evidence="1" id="KW-0732">Signal</keyword>
<evidence type="ECO:0000259" key="2">
    <source>
        <dbReference type="Pfam" id="PF23892"/>
    </source>
</evidence>
<dbReference type="InterPro" id="IPR056412">
    <property type="entry name" value="Ig_CycH"/>
</dbReference>
<protein>
    <recommendedName>
        <fullName evidence="2">Cytochrome c-type biogenesis protein H Ig-like domain-containing protein</fullName>
    </recommendedName>
</protein>
<evidence type="ECO:0000256" key="1">
    <source>
        <dbReference type="SAM" id="SignalP"/>
    </source>
</evidence>
<gene>
    <name evidence="3" type="ORF">H3N35_08810</name>
</gene>
<reference evidence="3 4" key="1">
    <citation type="journal article" date="2022" name="Mar. Drugs">
        <title>Bioassay-Guided Fractionation Leads to the Detection of Cholic Acid Generated by the Rare Thalassomonas sp.</title>
        <authorList>
            <person name="Pheiffer F."/>
            <person name="Schneider Y.K."/>
            <person name="Hansen E.H."/>
            <person name="Andersen J.H."/>
            <person name="Isaksson J."/>
            <person name="Busche T."/>
            <person name="R C."/>
            <person name="Kalinowski J."/>
            <person name="Zyl L.V."/>
            <person name="Trindade M."/>
        </authorList>
    </citation>
    <scope>NUCLEOTIDE SEQUENCE [LARGE SCALE GENOMIC DNA]</scope>
    <source>
        <strain evidence="3 4">A5K-61T</strain>
    </source>
</reference>
<sequence length="153" mass="17030">MKKRLAMACLLLPFLTFSASTAETKQAQLRKEQGRRAIQVQVDIAENLLPKDAEIWTLYVYAAKPDTRLPLANFKGKLSRLPGEVLLDESMYLLPHLTLKQAEEVVIVAKASKSKNPHQKSADDIIGYSGLLSFSSADQLKAKVVIDQHDLAR</sequence>
<dbReference type="RefSeq" id="WP_274053901.1">
    <property type="nucleotide sequence ID" value="NZ_CP059693.1"/>
</dbReference>
<name>A0ABY7VJ62_9GAMM</name>
<feature type="signal peptide" evidence="1">
    <location>
        <begin position="1"/>
        <end position="22"/>
    </location>
</feature>
<proteinExistence type="predicted"/>
<feature type="domain" description="Cytochrome c-type biogenesis protein H Ig-like" evidence="2">
    <location>
        <begin position="38"/>
        <end position="147"/>
    </location>
</feature>
<dbReference type="Pfam" id="PF23892">
    <property type="entry name" value="Ig_CycH"/>
    <property type="match status" value="1"/>
</dbReference>
<dbReference type="EMBL" id="CP059693">
    <property type="protein sequence ID" value="WDE13518.1"/>
    <property type="molecule type" value="Genomic_DNA"/>
</dbReference>
<evidence type="ECO:0000313" key="3">
    <source>
        <dbReference type="EMBL" id="WDE13518.1"/>
    </source>
</evidence>